<feature type="compositionally biased region" description="Basic and acidic residues" evidence="1">
    <location>
        <begin position="440"/>
        <end position="477"/>
    </location>
</feature>
<keyword evidence="3" id="KW-1185">Reference proteome</keyword>
<sequence length="496" mass="55027">MPALLVERHIDHRNAINHLDQTTIVAIDLRLEEDALHLLVETRILQQQIDDVHEAPYTGVGMEAATEEDQGPQRGHIRLEEIHAPGHPSPERVATLNLPCLERDHHLLRREKHHHTAERGRPLEEKGYLHRPERDTRDASFPLPEIRVPDSRTRVFTVIPNALLLHHDALSTPLASPPRFLLVAHHRIGSRVVSAARDPGSRDKSPPRRNCSPARFSPPREAVPSHARSPPPRERNDYRNGNTPTTWSGAQMAKPQSSGYDNGDSRPPPSGPGYRDSYVRESPSGPPPSAPISMSAHNRPASASLLSAPTRPRGGPSFAGRDSRDQPYSGPQAHRSGRTSLQSAYHVPPRPQNESRPLPPDHIPQGPRSHHGPSTSIESSYRAPPPFRSNNSSSTTYPRTQRFNTNHLASVPAIVPGGEALPSALDPGARKRLAELEEQKKKLQDQIDEKQRDKRRSLKEWDSKERESRRDGLRSELAEEALESMSGEGAGTGTAF</sequence>
<dbReference type="Proteomes" id="UP000664203">
    <property type="component" value="Unassembled WGS sequence"/>
</dbReference>
<organism evidence="2 3">
    <name type="scientific">Alectoria fallacina</name>
    <dbReference type="NCBI Taxonomy" id="1903189"/>
    <lineage>
        <taxon>Eukaryota</taxon>
        <taxon>Fungi</taxon>
        <taxon>Dikarya</taxon>
        <taxon>Ascomycota</taxon>
        <taxon>Pezizomycotina</taxon>
        <taxon>Lecanoromycetes</taxon>
        <taxon>OSLEUM clade</taxon>
        <taxon>Lecanoromycetidae</taxon>
        <taxon>Lecanorales</taxon>
        <taxon>Lecanorineae</taxon>
        <taxon>Parmeliaceae</taxon>
        <taxon>Alectoria</taxon>
    </lineage>
</organism>
<evidence type="ECO:0000313" key="3">
    <source>
        <dbReference type="Proteomes" id="UP000664203"/>
    </source>
</evidence>
<dbReference type="EMBL" id="CAJPDR010000077">
    <property type="protein sequence ID" value="CAF9914831.1"/>
    <property type="molecule type" value="Genomic_DNA"/>
</dbReference>
<evidence type="ECO:0000256" key="1">
    <source>
        <dbReference type="SAM" id="MobiDB-lite"/>
    </source>
</evidence>
<name>A0A8H3EWK5_9LECA</name>
<accession>A0A8H3EWK5</accession>
<gene>
    <name evidence="2" type="ORF">ALECFALPRED_009795</name>
</gene>
<reference evidence="2" key="1">
    <citation type="submission" date="2021-03" db="EMBL/GenBank/DDBJ databases">
        <authorList>
            <person name="Tagirdzhanova G."/>
        </authorList>
    </citation>
    <scope>NUCLEOTIDE SEQUENCE</scope>
</reference>
<proteinExistence type="predicted"/>
<feature type="region of interest" description="Disordered" evidence="1">
    <location>
        <begin position="192"/>
        <end position="411"/>
    </location>
</feature>
<feature type="region of interest" description="Disordered" evidence="1">
    <location>
        <begin position="440"/>
        <end position="496"/>
    </location>
</feature>
<dbReference type="OrthoDB" id="5424692at2759"/>
<feature type="region of interest" description="Disordered" evidence="1">
    <location>
        <begin position="111"/>
        <end position="144"/>
    </location>
</feature>
<evidence type="ECO:0000313" key="2">
    <source>
        <dbReference type="EMBL" id="CAF9914831.1"/>
    </source>
</evidence>
<protein>
    <submittedName>
        <fullName evidence="2">Uncharacterized protein</fullName>
    </submittedName>
</protein>
<feature type="compositionally biased region" description="Basic and acidic residues" evidence="1">
    <location>
        <begin position="117"/>
        <end position="138"/>
    </location>
</feature>
<feature type="compositionally biased region" description="Polar residues" evidence="1">
    <location>
        <begin position="388"/>
        <end position="408"/>
    </location>
</feature>
<feature type="compositionally biased region" description="Polar residues" evidence="1">
    <location>
        <begin position="239"/>
        <end position="260"/>
    </location>
</feature>
<comment type="caution">
    <text evidence="2">The sequence shown here is derived from an EMBL/GenBank/DDBJ whole genome shotgun (WGS) entry which is preliminary data.</text>
</comment>
<dbReference type="AlphaFoldDB" id="A0A8H3EWK5"/>